<dbReference type="NCBIfam" id="TIGR01730">
    <property type="entry name" value="RND_mfp"/>
    <property type="match status" value="1"/>
</dbReference>
<protein>
    <submittedName>
        <fullName evidence="6">Efflux RND transporter periplasmic adaptor subunit</fullName>
    </submittedName>
</protein>
<dbReference type="Gene3D" id="1.10.287.470">
    <property type="entry name" value="Helix hairpin bin"/>
    <property type="match status" value="1"/>
</dbReference>
<feature type="domain" description="YknX-like C-terminal permuted SH3-like" evidence="5">
    <location>
        <begin position="282"/>
        <end position="347"/>
    </location>
</feature>
<evidence type="ECO:0000259" key="4">
    <source>
        <dbReference type="Pfam" id="PF25973"/>
    </source>
</evidence>
<evidence type="ECO:0000256" key="1">
    <source>
        <dbReference type="ARBA" id="ARBA00009477"/>
    </source>
</evidence>
<dbReference type="InterPro" id="IPR006143">
    <property type="entry name" value="RND_pump_MFP"/>
</dbReference>
<dbReference type="Proteomes" id="UP000290545">
    <property type="component" value="Unassembled WGS sequence"/>
</dbReference>
<dbReference type="Gene3D" id="2.40.30.170">
    <property type="match status" value="1"/>
</dbReference>
<dbReference type="Gene3D" id="2.40.420.20">
    <property type="match status" value="1"/>
</dbReference>
<name>A0A4Q1D7F2_9BACT</name>
<dbReference type="PANTHER" id="PTHR30469:SF37">
    <property type="entry name" value="RAGD PROTEIN"/>
    <property type="match status" value="1"/>
</dbReference>
<evidence type="ECO:0000259" key="3">
    <source>
        <dbReference type="Pfam" id="PF25954"/>
    </source>
</evidence>
<gene>
    <name evidence="6" type="ORF">ESB13_16965</name>
</gene>
<dbReference type="PANTHER" id="PTHR30469">
    <property type="entry name" value="MULTIDRUG RESISTANCE PROTEIN MDTA"/>
    <property type="match status" value="1"/>
</dbReference>
<evidence type="ECO:0000256" key="2">
    <source>
        <dbReference type="SAM" id="MobiDB-lite"/>
    </source>
</evidence>
<dbReference type="AlphaFoldDB" id="A0A4Q1D7F2"/>
<sequence length="348" mass="38310">MAACHENQKPVDMTGHTTKKDSSRYEVGKVMEMPLSSYVKLPGQLKPYDEVFIYAKVNGFVKNVLADRGTVVRKGQVLIQLEAPEMESQMQAAISKYLQAQENAVASKEKYKRLKEAALEEGAVAPLDLDMAASRMKADEAIVMSEKSNVAAMKNIINYLTITAPFDGVIVQRNISAGGLVGPGGKSNELPMMVLQHLQKLRLEVYIPEAYVDKVDLKHQVSFTFNSMPGKENRANISRTANALSSMRSEAIEIDVNNSSQELKPGMYAEVKVPLLSGAKSLLVPSHAIVRSTERQYIIKVVDGKAHFADIKEGLKANEQTEIFGDVSKDDEIVLHATDEITEGTVIR</sequence>
<dbReference type="Pfam" id="PF25989">
    <property type="entry name" value="YknX_C"/>
    <property type="match status" value="1"/>
</dbReference>
<proteinExistence type="inferred from homology"/>
<reference evidence="6 7" key="1">
    <citation type="submission" date="2019-01" db="EMBL/GenBank/DDBJ databases">
        <title>Filimonas sp. strain TTM-71.</title>
        <authorList>
            <person name="Chen W.-M."/>
        </authorList>
    </citation>
    <scope>NUCLEOTIDE SEQUENCE [LARGE SCALE GENOMIC DNA]</scope>
    <source>
        <strain evidence="6 7">TTM-71</strain>
    </source>
</reference>
<comment type="similarity">
    <text evidence="1">Belongs to the membrane fusion protein (MFP) (TC 8.A.1) family.</text>
</comment>
<accession>A0A4Q1D7F2</accession>
<dbReference type="EMBL" id="SDHZ01000002">
    <property type="protein sequence ID" value="RXK83996.1"/>
    <property type="molecule type" value="Genomic_DNA"/>
</dbReference>
<evidence type="ECO:0000259" key="5">
    <source>
        <dbReference type="Pfam" id="PF25989"/>
    </source>
</evidence>
<dbReference type="GO" id="GO:1990281">
    <property type="term" value="C:efflux pump complex"/>
    <property type="evidence" value="ECO:0007669"/>
    <property type="project" value="TreeGrafter"/>
</dbReference>
<dbReference type="Pfam" id="PF25954">
    <property type="entry name" value="Beta-barrel_RND_2"/>
    <property type="match status" value="1"/>
</dbReference>
<dbReference type="Pfam" id="PF25973">
    <property type="entry name" value="BSH_CzcB"/>
    <property type="match status" value="1"/>
</dbReference>
<dbReference type="GO" id="GO:0015562">
    <property type="term" value="F:efflux transmembrane transporter activity"/>
    <property type="evidence" value="ECO:0007669"/>
    <property type="project" value="TreeGrafter"/>
</dbReference>
<keyword evidence="7" id="KW-1185">Reference proteome</keyword>
<feature type="domain" description="CusB-like beta-barrel" evidence="3">
    <location>
        <begin position="203"/>
        <end position="273"/>
    </location>
</feature>
<comment type="caution">
    <text evidence="6">The sequence shown here is derived from an EMBL/GenBank/DDBJ whole genome shotgun (WGS) entry which is preliminary data.</text>
</comment>
<dbReference type="SUPFAM" id="SSF111369">
    <property type="entry name" value="HlyD-like secretion proteins"/>
    <property type="match status" value="1"/>
</dbReference>
<evidence type="ECO:0000313" key="6">
    <source>
        <dbReference type="EMBL" id="RXK83996.1"/>
    </source>
</evidence>
<evidence type="ECO:0000313" key="7">
    <source>
        <dbReference type="Proteomes" id="UP000290545"/>
    </source>
</evidence>
<dbReference type="Gene3D" id="2.40.50.100">
    <property type="match status" value="1"/>
</dbReference>
<dbReference type="InterPro" id="IPR058637">
    <property type="entry name" value="YknX-like_C"/>
</dbReference>
<dbReference type="OrthoDB" id="9806939at2"/>
<dbReference type="InterPro" id="IPR058792">
    <property type="entry name" value="Beta-barrel_RND_2"/>
</dbReference>
<feature type="region of interest" description="Disordered" evidence="2">
    <location>
        <begin position="1"/>
        <end position="23"/>
    </location>
</feature>
<dbReference type="InterPro" id="IPR058647">
    <property type="entry name" value="BSH_CzcB-like"/>
</dbReference>
<feature type="domain" description="CzcB-like barrel-sandwich hybrid" evidence="4">
    <location>
        <begin position="52"/>
        <end position="181"/>
    </location>
</feature>
<organism evidence="6 7">
    <name type="scientific">Filimonas effusa</name>
    <dbReference type="NCBI Taxonomy" id="2508721"/>
    <lineage>
        <taxon>Bacteria</taxon>
        <taxon>Pseudomonadati</taxon>
        <taxon>Bacteroidota</taxon>
        <taxon>Chitinophagia</taxon>
        <taxon>Chitinophagales</taxon>
        <taxon>Chitinophagaceae</taxon>
        <taxon>Filimonas</taxon>
    </lineage>
</organism>